<feature type="transmembrane region" description="Helical" evidence="8">
    <location>
        <begin position="177"/>
        <end position="195"/>
    </location>
</feature>
<keyword evidence="5 8" id="KW-0812">Transmembrane</keyword>
<evidence type="ECO:0000256" key="3">
    <source>
        <dbReference type="ARBA" id="ARBA00022448"/>
    </source>
</evidence>
<feature type="transmembrane region" description="Helical" evidence="8">
    <location>
        <begin position="146"/>
        <end position="165"/>
    </location>
</feature>
<sequence>MTTMHPTSASPTPAAPDRAPDGIAAIVAGRRARHRRHAVATIVLGILLVALFAVALMIGNTFYPLDEVVRVILGQTVPGASFTVGELRLPRAVLAVLSGIAFGIAGVSFQTLLRNPLASPDIIGISNGAGAAAVLAIVVLSLNGPLVSLFALGGAILTAGVIYLLSLKNGFAGTRLILIGIGVAAMLQSVISYVLSRAASWDIQTAMQWLTGSLNNASWERVVPLAIAAVIILPLMFSQGRALGALQLGDDSASGLGVRVNVTRLLFILGAVAMLAFATAATGPIAFVAFMAGPIAARITGPGANLLLPSAFVGAVLVLGSDLLGQFAFGERYPVGVITGVLGAPYLIYLLVRSNRSGGSL</sequence>
<evidence type="ECO:0000256" key="5">
    <source>
        <dbReference type="ARBA" id="ARBA00022692"/>
    </source>
</evidence>
<name>A0A1H4RCE2_9MICO</name>
<evidence type="ECO:0000256" key="4">
    <source>
        <dbReference type="ARBA" id="ARBA00022475"/>
    </source>
</evidence>
<keyword evidence="4" id="KW-1003">Cell membrane</keyword>
<dbReference type="AlphaFoldDB" id="A0A1H4RCE2"/>
<feature type="transmembrane region" description="Helical" evidence="8">
    <location>
        <begin position="333"/>
        <end position="352"/>
    </location>
</feature>
<keyword evidence="7 8" id="KW-0472">Membrane</keyword>
<feature type="transmembrane region" description="Helical" evidence="8">
    <location>
        <begin position="92"/>
        <end position="113"/>
    </location>
</feature>
<dbReference type="EMBL" id="FNSQ01000005">
    <property type="protein sequence ID" value="SEC29549.1"/>
    <property type="molecule type" value="Genomic_DNA"/>
</dbReference>
<evidence type="ECO:0000256" key="7">
    <source>
        <dbReference type="ARBA" id="ARBA00023136"/>
    </source>
</evidence>
<evidence type="ECO:0000256" key="8">
    <source>
        <dbReference type="SAM" id="Phobius"/>
    </source>
</evidence>
<dbReference type="Pfam" id="PF01032">
    <property type="entry name" value="FecCD"/>
    <property type="match status" value="1"/>
</dbReference>
<feature type="transmembrane region" description="Helical" evidence="8">
    <location>
        <begin position="265"/>
        <end position="292"/>
    </location>
</feature>
<dbReference type="InterPro" id="IPR000522">
    <property type="entry name" value="ABC_transptr_permease_BtuC"/>
</dbReference>
<reference evidence="10" key="1">
    <citation type="submission" date="2016-10" db="EMBL/GenBank/DDBJ databases">
        <authorList>
            <person name="Varghese N."/>
            <person name="Submissions S."/>
        </authorList>
    </citation>
    <scope>NUCLEOTIDE SEQUENCE [LARGE SCALE GENOMIC DNA]</scope>
    <source>
        <strain evidence="10">DSM 16089</strain>
    </source>
</reference>
<comment type="similarity">
    <text evidence="2">Belongs to the binding-protein-dependent transport system permease family. FecCD subfamily.</text>
</comment>
<keyword evidence="10" id="KW-1185">Reference proteome</keyword>
<evidence type="ECO:0000313" key="10">
    <source>
        <dbReference type="Proteomes" id="UP000183750"/>
    </source>
</evidence>
<dbReference type="PANTHER" id="PTHR30472:SF24">
    <property type="entry name" value="FERRIC ENTEROBACTIN TRANSPORT SYSTEM PERMEASE PROTEIN FEPG"/>
    <property type="match status" value="1"/>
</dbReference>
<dbReference type="PANTHER" id="PTHR30472">
    <property type="entry name" value="FERRIC ENTEROBACTIN TRANSPORT SYSTEM PERMEASE PROTEIN"/>
    <property type="match status" value="1"/>
</dbReference>
<feature type="transmembrane region" description="Helical" evidence="8">
    <location>
        <begin position="222"/>
        <end position="244"/>
    </location>
</feature>
<dbReference type="Proteomes" id="UP000183750">
    <property type="component" value="Unassembled WGS sequence"/>
</dbReference>
<evidence type="ECO:0000256" key="6">
    <source>
        <dbReference type="ARBA" id="ARBA00022989"/>
    </source>
</evidence>
<dbReference type="CDD" id="cd06550">
    <property type="entry name" value="TM_ABC_iron-siderophores_like"/>
    <property type="match status" value="1"/>
</dbReference>
<keyword evidence="3" id="KW-0813">Transport</keyword>
<dbReference type="GO" id="GO:0022857">
    <property type="term" value="F:transmembrane transporter activity"/>
    <property type="evidence" value="ECO:0007669"/>
    <property type="project" value="InterPro"/>
</dbReference>
<dbReference type="GO" id="GO:0005886">
    <property type="term" value="C:plasma membrane"/>
    <property type="evidence" value="ECO:0007669"/>
    <property type="project" value="UniProtKB-SubCell"/>
</dbReference>
<feature type="transmembrane region" description="Helical" evidence="8">
    <location>
        <begin position="38"/>
        <end position="58"/>
    </location>
</feature>
<evidence type="ECO:0000256" key="2">
    <source>
        <dbReference type="ARBA" id="ARBA00007935"/>
    </source>
</evidence>
<feature type="transmembrane region" description="Helical" evidence="8">
    <location>
        <begin position="122"/>
        <end position="140"/>
    </location>
</feature>
<proteinExistence type="inferred from homology"/>
<dbReference type="GO" id="GO:0033214">
    <property type="term" value="P:siderophore-iron import into cell"/>
    <property type="evidence" value="ECO:0007669"/>
    <property type="project" value="TreeGrafter"/>
</dbReference>
<evidence type="ECO:0000313" key="9">
    <source>
        <dbReference type="EMBL" id="SEC29549.1"/>
    </source>
</evidence>
<feature type="transmembrane region" description="Helical" evidence="8">
    <location>
        <begin position="304"/>
        <end position="321"/>
    </location>
</feature>
<organism evidence="9 10">
    <name type="scientific">Microbacterium hydrocarbonoxydans</name>
    <dbReference type="NCBI Taxonomy" id="273678"/>
    <lineage>
        <taxon>Bacteria</taxon>
        <taxon>Bacillati</taxon>
        <taxon>Actinomycetota</taxon>
        <taxon>Actinomycetes</taxon>
        <taxon>Micrococcales</taxon>
        <taxon>Microbacteriaceae</taxon>
        <taxon>Microbacterium</taxon>
    </lineage>
</organism>
<dbReference type="SUPFAM" id="SSF81345">
    <property type="entry name" value="ABC transporter involved in vitamin B12 uptake, BtuC"/>
    <property type="match status" value="1"/>
</dbReference>
<dbReference type="InterPro" id="IPR037294">
    <property type="entry name" value="ABC_BtuC-like"/>
</dbReference>
<dbReference type="Gene3D" id="1.10.3470.10">
    <property type="entry name" value="ABC transporter involved in vitamin B12 uptake, BtuC"/>
    <property type="match status" value="1"/>
</dbReference>
<keyword evidence="6 8" id="KW-1133">Transmembrane helix</keyword>
<protein>
    <submittedName>
        <fullName evidence="9">Iron complex transport system permease protein</fullName>
    </submittedName>
</protein>
<comment type="subcellular location">
    <subcellularLocation>
        <location evidence="1">Cell membrane</location>
        <topology evidence="1">Multi-pass membrane protein</topology>
    </subcellularLocation>
</comment>
<gene>
    <name evidence="9" type="ORF">SAMN04489807_3355</name>
</gene>
<accession>A0A1H4RCE2</accession>
<evidence type="ECO:0000256" key="1">
    <source>
        <dbReference type="ARBA" id="ARBA00004651"/>
    </source>
</evidence>